<dbReference type="AlphaFoldDB" id="A0A2U2B5A2"/>
<protein>
    <submittedName>
        <fullName evidence="1">Uncharacterized protein</fullName>
    </submittedName>
</protein>
<evidence type="ECO:0000313" key="2">
    <source>
        <dbReference type="Proteomes" id="UP000244956"/>
    </source>
</evidence>
<name>A0A2U2B5A2_9BACT</name>
<sequence>MNERQNQHFRMFDNSSDVLDDYTEAWSPIPIMAPVKNQLDELRQRIQETDNTSQLSSSRITEKKNKLLSNLAKKVAILSGILKAFYALEGEETSTDKYDVSKTDLIKARERDVEAIVTPLIKKVRDNIEALSDFGVTEAMVSETETTLDDFTTLIGKPRTIRNKRFTKLKTLDELFDATNDLLKNTLDPLMLQFELSNPEFYEEYTRARTIVD</sequence>
<dbReference type="RefSeq" id="WP_109265612.1">
    <property type="nucleotide sequence ID" value="NZ_QEWP01000017.1"/>
</dbReference>
<organism evidence="1 2">
    <name type="scientific">Marinilabilia rubra</name>
    <dbReference type="NCBI Taxonomy" id="2162893"/>
    <lineage>
        <taxon>Bacteria</taxon>
        <taxon>Pseudomonadati</taxon>
        <taxon>Bacteroidota</taxon>
        <taxon>Bacteroidia</taxon>
        <taxon>Marinilabiliales</taxon>
        <taxon>Marinilabiliaceae</taxon>
        <taxon>Marinilabilia</taxon>
    </lineage>
</organism>
<comment type="caution">
    <text evidence="1">The sequence shown here is derived from an EMBL/GenBank/DDBJ whole genome shotgun (WGS) entry which is preliminary data.</text>
</comment>
<dbReference type="OrthoDB" id="1325392at2"/>
<dbReference type="EMBL" id="QEWP01000017">
    <property type="protein sequence ID" value="PWD98261.1"/>
    <property type="molecule type" value="Genomic_DNA"/>
</dbReference>
<keyword evidence="2" id="KW-1185">Reference proteome</keyword>
<dbReference type="Proteomes" id="UP000244956">
    <property type="component" value="Unassembled WGS sequence"/>
</dbReference>
<evidence type="ECO:0000313" key="1">
    <source>
        <dbReference type="EMBL" id="PWD98261.1"/>
    </source>
</evidence>
<gene>
    <name evidence="1" type="ORF">DDZ16_16650</name>
</gene>
<reference evidence="1 2" key="1">
    <citation type="submission" date="2018-05" db="EMBL/GenBank/DDBJ databases">
        <title>Marinilabilia rubrum sp. nov., isolated from saltern sediment.</title>
        <authorList>
            <person name="Zhang R."/>
        </authorList>
    </citation>
    <scope>NUCLEOTIDE SEQUENCE [LARGE SCALE GENOMIC DNA]</scope>
    <source>
        <strain evidence="1 2">WTE16</strain>
    </source>
</reference>
<accession>A0A2U2B5A2</accession>
<proteinExistence type="predicted"/>